<dbReference type="AlphaFoldDB" id="A0A7C3PID5"/>
<keyword evidence="1" id="KW-0472">Membrane</keyword>
<feature type="transmembrane region" description="Helical" evidence="1">
    <location>
        <begin position="31"/>
        <end position="50"/>
    </location>
</feature>
<dbReference type="Pfam" id="PF09988">
    <property type="entry name" value="DUF2227"/>
    <property type="match status" value="1"/>
</dbReference>
<sequence>MPSGRTHDRITLWSLLPIASTTYLLSQRASVTLFLAGGYLFSGLMFGPDLDTHSSQYRRWGWLRWIWLPYRRAMRHRSLWSHGVVIGTIGRILYLVGLVGLLVLLGLLVWEISLWLSDAPNIVWQTAQQGINFGLVELGRSLQTYPLEWMGALVGLELGSLSHSISDWLVSAVKRRQRSKRVK</sequence>
<organism evidence="2">
    <name type="scientific">Oscillatoriales cyanobacterium SpSt-418</name>
    <dbReference type="NCBI Taxonomy" id="2282169"/>
    <lineage>
        <taxon>Bacteria</taxon>
        <taxon>Bacillati</taxon>
        <taxon>Cyanobacteriota</taxon>
        <taxon>Cyanophyceae</taxon>
        <taxon>Oscillatoriophycideae</taxon>
        <taxon>Oscillatoriales</taxon>
    </lineage>
</organism>
<comment type="caution">
    <text evidence="2">The sequence shown here is derived from an EMBL/GenBank/DDBJ whole genome shotgun (WGS) entry which is preliminary data.</text>
</comment>
<feature type="transmembrane region" description="Helical" evidence="1">
    <location>
        <begin position="79"/>
        <end position="110"/>
    </location>
</feature>
<keyword evidence="1" id="KW-0812">Transmembrane</keyword>
<gene>
    <name evidence="2" type="ORF">ENR64_21245</name>
</gene>
<dbReference type="PANTHER" id="PTHR39085">
    <property type="entry name" value="SLL0924 PROTEIN"/>
    <property type="match status" value="1"/>
</dbReference>
<keyword evidence="1" id="KW-1133">Transmembrane helix</keyword>
<evidence type="ECO:0000256" key="1">
    <source>
        <dbReference type="SAM" id="Phobius"/>
    </source>
</evidence>
<proteinExistence type="predicted"/>
<name>A0A7C3PID5_9CYAN</name>
<evidence type="ECO:0000313" key="2">
    <source>
        <dbReference type="EMBL" id="HFN00220.1"/>
    </source>
</evidence>
<accession>A0A7C3PID5</accession>
<dbReference type="InterPro" id="IPR019250">
    <property type="entry name" value="DUF2227_metal-bd"/>
</dbReference>
<dbReference type="EMBL" id="DSRU01000306">
    <property type="protein sequence ID" value="HFN00220.1"/>
    <property type="molecule type" value="Genomic_DNA"/>
</dbReference>
<protein>
    <submittedName>
        <fullName evidence="2">Metal-binding protein</fullName>
    </submittedName>
</protein>
<reference evidence="2" key="1">
    <citation type="journal article" date="2020" name="mSystems">
        <title>Genome- and Community-Level Interaction Insights into Carbon Utilization and Element Cycling Functions of Hydrothermarchaeota in Hydrothermal Sediment.</title>
        <authorList>
            <person name="Zhou Z."/>
            <person name="Liu Y."/>
            <person name="Xu W."/>
            <person name="Pan J."/>
            <person name="Luo Z.H."/>
            <person name="Li M."/>
        </authorList>
    </citation>
    <scope>NUCLEOTIDE SEQUENCE [LARGE SCALE GENOMIC DNA]</scope>
    <source>
        <strain evidence="2">SpSt-418</strain>
    </source>
</reference>
<dbReference type="PANTHER" id="PTHR39085:SF1">
    <property type="entry name" value="SLL0924 PROTEIN"/>
    <property type="match status" value="1"/>
</dbReference>